<dbReference type="SUPFAM" id="SSF53756">
    <property type="entry name" value="UDP-Glycosyltransferase/glycogen phosphorylase"/>
    <property type="match status" value="1"/>
</dbReference>
<dbReference type="CDD" id="cd03801">
    <property type="entry name" value="GT4_PimA-like"/>
    <property type="match status" value="1"/>
</dbReference>
<keyword evidence="1" id="KW-0328">Glycosyltransferase</keyword>
<dbReference type="InterPro" id="IPR028098">
    <property type="entry name" value="Glyco_trans_4-like_N"/>
</dbReference>
<dbReference type="Gene3D" id="3.40.50.2000">
    <property type="entry name" value="Glycogen Phosphorylase B"/>
    <property type="match status" value="2"/>
</dbReference>
<dbReference type="Pfam" id="PF13439">
    <property type="entry name" value="Glyco_transf_4"/>
    <property type="match status" value="1"/>
</dbReference>
<dbReference type="RefSeq" id="WP_252445690.1">
    <property type="nucleotide sequence ID" value="NZ_JAGSOV010000079.1"/>
</dbReference>
<organism evidence="5 6">
    <name type="scientific">Pseudonocardia humida</name>
    <dbReference type="NCBI Taxonomy" id="2800819"/>
    <lineage>
        <taxon>Bacteria</taxon>
        <taxon>Bacillati</taxon>
        <taxon>Actinomycetota</taxon>
        <taxon>Actinomycetes</taxon>
        <taxon>Pseudonocardiales</taxon>
        <taxon>Pseudonocardiaceae</taxon>
        <taxon>Pseudonocardia</taxon>
    </lineage>
</organism>
<comment type="caution">
    <text evidence="5">The sequence shown here is derived from an EMBL/GenBank/DDBJ whole genome shotgun (WGS) entry which is preliminary data.</text>
</comment>
<evidence type="ECO:0000313" key="6">
    <source>
        <dbReference type="Proteomes" id="UP001165283"/>
    </source>
</evidence>
<feature type="domain" description="Glycosyl transferase family 1" evidence="3">
    <location>
        <begin position="186"/>
        <end position="338"/>
    </location>
</feature>
<evidence type="ECO:0000259" key="3">
    <source>
        <dbReference type="Pfam" id="PF00534"/>
    </source>
</evidence>
<feature type="domain" description="Glycosyltransferase subfamily 4-like N-terminal" evidence="4">
    <location>
        <begin position="17"/>
        <end position="175"/>
    </location>
</feature>
<reference evidence="5" key="1">
    <citation type="submission" date="2021-04" db="EMBL/GenBank/DDBJ databases">
        <title>Pseudonocardia sp. nov., isolated from sandy soil of mangrove forest.</title>
        <authorList>
            <person name="Zan Z."/>
            <person name="Huang R."/>
            <person name="Liu W."/>
        </authorList>
    </citation>
    <scope>NUCLEOTIDE SEQUENCE</scope>
    <source>
        <strain evidence="5">S2-4</strain>
    </source>
</reference>
<protein>
    <submittedName>
        <fullName evidence="5">Glycosyltransferase family 4 protein</fullName>
    </submittedName>
</protein>
<dbReference type="PANTHER" id="PTHR12526">
    <property type="entry name" value="GLYCOSYLTRANSFERASE"/>
    <property type="match status" value="1"/>
</dbReference>
<evidence type="ECO:0000256" key="2">
    <source>
        <dbReference type="ARBA" id="ARBA00022679"/>
    </source>
</evidence>
<name>A0ABT1AB61_9PSEU</name>
<keyword evidence="2" id="KW-0808">Transferase</keyword>
<evidence type="ECO:0000313" key="5">
    <source>
        <dbReference type="EMBL" id="MCO1660270.1"/>
    </source>
</evidence>
<evidence type="ECO:0000256" key="1">
    <source>
        <dbReference type="ARBA" id="ARBA00022676"/>
    </source>
</evidence>
<dbReference type="EMBL" id="JAGSOV010000079">
    <property type="protein sequence ID" value="MCO1660270.1"/>
    <property type="molecule type" value="Genomic_DNA"/>
</dbReference>
<keyword evidence="6" id="KW-1185">Reference proteome</keyword>
<dbReference type="InterPro" id="IPR001296">
    <property type="entry name" value="Glyco_trans_1"/>
</dbReference>
<dbReference type="Proteomes" id="UP001165283">
    <property type="component" value="Unassembled WGS sequence"/>
</dbReference>
<dbReference type="PANTHER" id="PTHR12526:SF635">
    <property type="entry name" value="GLYCOSYL TRANSFERASE GROUP 1"/>
    <property type="match status" value="1"/>
</dbReference>
<dbReference type="Pfam" id="PF00534">
    <property type="entry name" value="Glycos_transf_1"/>
    <property type="match status" value="1"/>
</dbReference>
<proteinExistence type="predicted"/>
<evidence type="ECO:0000259" key="4">
    <source>
        <dbReference type="Pfam" id="PF13439"/>
    </source>
</evidence>
<sequence>MRVLHLGFEDPAMPGAGGGSVRTHEINRRLVQRGHEITVLTTRFPGCVDRVQDGVRYLHVGAGKGGNKWTRLLGYVQGLPAAARRQPADLVVEDFFAPFSSMAAPRWTGRPTLGMVQWLHAGDKSRQYKLPLHLLERVGVRSHRRLVAVSHGTAEQLRALNPAARVEVIGNGVEPAAFAGDQQAGRDVVFIGRLELGGKGLDLLLGAWAAVHRFVDGDLVIAGGGPDSDRVRREVARLGLDGRVRFAGWVSGAAKWRLLGGARVVVVPSRHETFGMVALEAMAAATPVVAFDIPGLREVVPAGSGWRVPPFDVVALAERIRAVCADPAVATAAGASGRRFAAGFDWDVLADRQDEVYRSVLEEAVR</sequence>
<gene>
    <name evidence="5" type="ORF">KDL28_34940</name>
</gene>
<accession>A0ABT1AB61</accession>